<sequence length="250" mass="27037">MTGNIFEGRVVLITGASTSVGRETALAFAKRGAKVAIGDADDRANETVELIEKIGGEAVFFKTDLTNGKEVKSLVEQTIDKLGGLDHTFNHATSILNIPTKFADIEEDEFEQVMEVDLKGIFLAVKYQLQYMVANGGGTIVNMASLAGLMADPYIAPYVAANHAVIGLTKAAAFDYAEDGIRVNAIEPVLTETSVTQLWKDNAKKRSFPMPRTVKPEEIADMVIFLSSDAASFCNGFVYAVNRTNFPLTS</sequence>
<dbReference type="AlphaFoldDB" id="A0A494YVH9"/>
<name>A0A494YVH9_9BACL</name>
<evidence type="ECO:0000256" key="2">
    <source>
        <dbReference type="ARBA" id="ARBA00023002"/>
    </source>
</evidence>
<dbReference type="SUPFAM" id="SSF51735">
    <property type="entry name" value="NAD(P)-binding Rossmann-fold domains"/>
    <property type="match status" value="1"/>
</dbReference>
<evidence type="ECO:0000313" key="4">
    <source>
        <dbReference type="Proteomes" id="UP000272238"/>
    </source>
</evidence>
<proteinExistence type="inferred from homology"/>
<organism evidence="3 4">
    <name type="scientific">Ureibacillus endophyticus</name>
    <dbReference type="NCBI Taxonomy" id="1978490"/>
    <lineage>
        <taxon>Bacteria</taxon>
        <taxon>Bacillati</taxon>
        <taxon>Bacillota</taxon>
        <taxon>Bacilli</taxon>
        <taxon>Bacillales</taxon>
        <taxon>Caryophanaceae</taxon>
        <taxon>Ureibacillus</taxon>
    </lineage>
</organism>
<keyword evidence="2" id="KW-0560">Oxidoreductase</keyword>
<gene>
    <name evidence="3" type="ORF">D8M03_14425</name>
</gene>
<dbReference type="EMBL" id="RBZN01000047">
    <property type="protein sequence ID" value="RKQ14209.1"/>
    <property type="molecule type" value="Genomic_DNA"/>
</dbReference>
<dbReference type="InterPro" id="IPR036291">
    <property type="entry name" value="NAD(P)-bd_dom_sf"/>
</dbReference>
<protein>
    <submittedName>
        <fullName evidence="3">SDR family oxidoreductase</fullName>
    </submittedName>
</protein>
<comment type="similarity">
    <text evidence="1">Belongs to the short-chain dehydrogenases/reductases (SDR) family.</text>
</comment>
<dbReference type="PANTHER" id="PTHR24321:SF8">
    <property type="entry name" value="ESTRADIOL 17-BETA-DEHYDROGENASE 8-RELATED"/>
    <property type="match status" value="1"/>
</dbReference>
<accession>A0A494YVH9</accession>
<dbReference type="PANTHER" id="PTHR24321">
    <property type="entry name" value="DEHYDROGENASES, SHORT CHAIN"/>
    <property type="match status" value="1"/>
</dbReference>
<comment type="caution">
    <text evidence="3">The sequence shown here is derived from an EMBL/GenBank/DDBJ whole genome shotgun (WGS) entry which is preliminary data.</text>
</comment>
<dbReference type="GO" id="GO:0016491">
    <property type="term" value="F:oxidoreductase activity"/>
    <property type="evidence" value="ECO:0007669"/>
    <property type="project" value="UniProtKB-KW"/>
</dbReference>
<dbReference type="RefSeq" id="WP_121215531.1">
    <property type="nucleotide sequence ID" value="NZ_RBZN01000047.1"/>
</dbReference>
<dbReference type="InterPro" id="IPR002347">
    <property type="entry name" value="SDR_fam"/>
</dbReference>
<dbReference type="GO" id="GO:0008206">
    <property type="term" value="P:bile acid metabolic process"/>
    <property type="evidence" value="ECO:0007669"/>
    <property type="project" value="UniProtKB-ARBA"/>
</dbReference>
<dbReference type="Gene3D" id="3.40.50.720">
    <property type="entry name" value="NAD(P)-binding Rossmann-like Domain"/>
    <property type="match status" value="1"/>
</dbReference>
<dbReference type="Pfam" id="PF13561">
    <property type="entry name" value="adh_short_C2"/>
    <property type="match status" value="1"/>
</dbReference>
<dbReference type="CDD" id="cd05233">
    <property type="entry name" value="SDR_c"/>
    <property type="match status" value="1"/>
</dbReference>
<dbReference type="PRINTS" id="PR00081">
    <property type="entry name" value="GDHRDH"/>
</dbReference>
<dbReference type="Proteomes" id="UP000272238">
    <property type="component" value="Unassembled WGS sequence"/>
</dbReference>
<evidence type="ECO:0000313" key="3">
    <source>
        <dbReference type="EMBL" id="RKQ14209.1"/>
    </source>
</evidence>
<dbReference type="OrthoDB" id="306388at2"/>
<dbReference type="FunFam" id="3.40.50.720:FF:000084">
    <property type="entry name" value="Short-chain dehydrogenase reductase"/>
    <property type="match status" value="1"/>
</dbReference>
<reference evidence="3 4" key="1">
    <citation type="journal article" date="2016" name="Antonie Van Leeuwenhoek">
        <title>Lysinibacillus endophyticus sp. nov., an indole-3-acetic acid producing endophytic bacterium isolated from corn root (Zea mays cv. Xinken-5).</title>
        <authorList>
            <person name="Yu J."/>
            <person name="Guan X."/>
            <person name="Liu C."/>
            <person name="Xiang W."/>
            <person name="Yu Z."/>
            <person name="Liu X."/>
            <person name="Wang G."/>
        </authorList>
    </citation>
    <scope>NUCLEOTIDE SEQUENCE [LARGE SCALE GENOMIC DNA]</scope>
    <source>
        <strain evidence="3 4">DSM 100506</strain>
    </source>
</reference>
<evidence type="ECO:0000256" key="1">
    <source>
        <dbReference type="ARBA" id="ARBA00006484"/>
    </source>
</evidence>
<keyword evidence="4" id="KW-1185">Reference proteome</keyword>